<evidence type="ECO:0000313" key="2">
    <source>
        <dbReference type="EMBL" id="KAL3287046.1"/>
    </source>
</evidence>
<dbReference type="EMBL" id="JABFTP020000185">
    <property type="protein sequence ID" value="KAL3287046.1"/>
    <property type="molecule type" value="Genomic_DNA"/>
</dbReference>
<reference evidence="2 3" key="1">
    <citation type="journal article" date="2021" name="BMC Biol.">
        <title>Horizontally acquired antibacterial genes associated with adaptive radiation of ladybird beetles.</title>
        <authorList>
            <person name="Li H.S."/>
            <person name="Tang X.F."/>
            <person name="Huang Y.H."/>
            <person name="Xu Z.Y."/>
            <person name="Chen M.L."/>
            <person name="Du X.Y."/>
            <person name="Qiu B.Y."/>
            <person name="Chen P.T."/>
            <person name="Zhang W."/>
            <person name="Slipinski A."/>
            <person name="Escalona H.E."/>
            <person name="Waterhouse R.M."/>
            <person name="Zwick A."/>
            <person name="Pang H."/>
        </authorList>
    </citation>
    <scope>NUCLEOTIDE SEQUENCE [LARGE SCALE GENOMIC DNA]</scope>
    <source>
        <strain evidence="2">SYSU2018</strain>
    </source>
</reference>
<accession>A0ABD2P8Q0</accession>
<comment type="caution">
    <text evidence="2">The sequence shown here is derived from an EMBL/GenBank/DDBJ whole genome shotgun (WGS) entry which is preliminary data.</text>
</comment>
<evidence type="ECO:0000256" key="1">
    <source>
        <dbReference type="SAM" id="MobiDB-lite"/>
    </source>
</evidence>
<proteinExistence type="predicted"/>
<name>A0ABD2P8Q0_9CUCU</name>
<protein>
    <submittedName>
        <fullName evidence="2">Uncharacterized protein</fullName>
    </submittedName>
</protein>
<dbReference type="AlphaFoldDB" id="A0ABD2P8Q0"/>
<dbReference type="Proteomes" id="UP001516400">
    <property type="component" value="Unassembled WGS sequence"/>
</dbReference>
<sequence>MESSAILNYRLNNSGHNAEVENPVNMNDSFDLKTALLPPIDSVDENSIRQRIDAIELYEECLNADGKKILTYYVLKTRLSQNAKLHLNISYASNADIVKDLRSKVLTKYSATTLSVELHNPKTNSKSVNEFGRMIEELMVDSTISQSEGDADAAKILTATNEKIAINSFTNSLRNTKLRTIIKYRNYTKFSDAIAAAEANTKRLVAPPQAFYTRGNFRNQHGRDRFNHNQNNFNSRRPFNEGSY</sequence>
<feature type="compositionally biased region" description="Polar residues" evidence="1">
    <location>
        <begin position="228"/>
        <end position="244"/>
    </location>
</feature>
<gene>
    <name evidence="2" type="ORF">HHI36_001532</name>
</gene>
<keyword evidence="3" id="KW-1185">Reference proteome</keyword>
<feature type="region of interest" description="Disordered" evidence="1">
    <location>
        <begin position="215"/>
        <end position="244"/>
    </location>
</feature>
<evidence type="ECO:0000313" key="3">
    <source>
        <dbReference type="Proteomes" id="UP001516400"/>
    </source>
</evidence>
<organism evidence="2 3">
    <name type="scientific">Cryptolaemus montrouzieri</name>
    <dbReference type="NCBI Taxonomy" id="559131"/>
    <lineage>
        <taxon>Eukaryota</taxon>
        <taxon>Metazoa</taxon>
        <taxon>Ecdysozoa</taxon>
        <taxon>Arthropoda</taxon>
        <taxon>Hexapoda</taxon>
        <taxon>Insecta</taxon>
        <taxon>Pterygota</taxon>
        <taxon>Neoptera</taxon>
        <taxon>Endopterygota</taxon>
        <taxon>Coleoptera</taxon>
        <taxon>Polyphaga</taxon>
        <taxon>Cucujiformia</taxon>
        <taxon>Coccinelloidea</taxon>
        <taxon>Coccinellidae</taxon>
        <taxon>Scymninae</taxon>
        <taxon>Scymnini</taxon>
        <taxon>Cryptolaemus</taxon>
    </lineage>
</organism>